<dbReference type="PANTHER" id="PTHR48169:SF7">
    <property type="entry name" value="CASPASE 10"/>
    <property type="match status" value="1"/>
</dbReference>
<evidence type="ECO:0000256" key="10">
    <source>
        <dbReference type="ARBA" id="ARBA00022807"/>
    </source>
</evidence>
<organism evidence="20 21">
    <name type="scientific">Pelobates cultripes</name>
    <name type="common">Western spadefoot toad</name>
    <dbReference type="NCBI Taxonomy" id="61616"/>
    <lineage>
        <taxon>Eukaryota</taxon>
        <taxon>Metazoa</taxon>
        <taxon>Chordata</taxon>
        <taxon>Craniata</taxon>
        <taxon>Vertebrata</taxon>
        <taxon>Euteleostomi</taxon>
        <taxon>Amphibia</taxon>
        <taxon>Batrachia</taxon>
        <taxon>Anura</taxon>
        <taxon>Pelobatoidea</taxon>
        <taxon>Pelobatidae</taxon>
        <taxon>Pelobates</taxon>
    </lineage>
</organism>
<dbReference type="PROSITE" id="PS50208">
    <property type="entry name" value="CASPASE_P20"/>
    <property type="match status" value="1"/>
</dbReference>
<evidence type="ECO:0000259" key="18">
    <source>
        <dbReference type="PROSITE" id="PS50207"/>
    </source>
</evidence>
<dbReference type="GO" id="GO:0006915">
    <property type="term" value="P:apoptotic process"/>
    <property type="evidence" value="ECO:0007669"/>
    <property type="project" value="UniProtKB-KW"/>
</dbReference>
<dbReference type="GO" id="GO:0043065">
    <property type="term" value="P:positive regulation of apoptotic process"/>
    <property type="evidence" value="ECO:0007669"/>
    <property type="project" value="UniProtKB-ARBA"/>
</dbReference>
<dbReference type="GO" id="GO:0005634">
    <property type="term" value="C:nucleus"/>
    <property type="evidence" value="ECO:0007669"/>
    <property type="project" value="UniProtKB-SubCell"/>
</dbReference>
<evidence type="ECO:0000256" key="1">
    <source>
        <dbReference type="ARBA" id="ARBA00004123"/>
    </source>
</evidence>
<keyword evidence="21" id="KW-1185">Reference proteome</keyword>
<evidence type="ECO:0000259" key="17">
    <source>
        <dbReference type="PROSITE" id="PS50168"/>
    </source>
</evidence>
<evidence type="ECO:0000256" key="3">
    <source>
        <dbReference type="ARBA" id="ARBA00010134"/>
    </source>
</evidence>
<evidence type="ECO:0000256" key="13">
    <source>
        <dbReference type="ARBA" id="ARBA00051626"/>
    </source>
</evidence>
<evidence type="ECO:0000256" key="11">
    <source>
        <dbReference type="ARBA" id="ARBA00023145"/>
    </source>
</evidence>
<dbReference type="SUPFAM" id="SSF47986">
    <property type="entry name" value="DEATH domain"/>
    <property type="match status" value="2"/>
</dbReference>
<feature type="domain" description="DED" evidence="17">
    <location>
        <begin position="95"/>
        <end position="172"/>
    </location>
</feature>
<comment type="similarity">
    <text evidence="3 16">Belongs to the peptidase C14A family.</text>
</comment>
<keyword evidence="8" id="KW-0677">Repeat</keyword>
<keyword evidence="10" id="KW-0788">Thiol protease</keyword>
<reference evidence="20" key="1">
    <citation type="submission" date="2022-03" db="EMBL/GenBank/DDBJ databases">
        <authorList>
            <person name="Alioto T."/>
            <person name="Alioto T."/>
            <person name="Gomez Garrido J."/>
        </authorList>
    </citation>
    <scope>NUCLEOTIDE SEQUENCE</scope>
</reference>
<comment type="subcellular location">
    <subcellularLocation>
        <location evidence="2">Cytoplasm</location>
    </subcellularLocation>
    <subcellularLocation>
        <location evidence="1">Nucleus</location>
    </subcellularLocation>
</comment>
<dbReference type="InterPro" id="IPR011600">
    <property type="entry name" value="Pept_C14_caspase"/>
</dbReference>
<dbReference type="GO" id="GO:0051604">
    <property type="term" value="P:protein maturation"/>
    <property type="evidence" value="ECO:0007669"/>
    <property type="project" value="UniProtKB-ARBA"/>
</dbReference>
<dbReference type="InterPro" id="IPR029030">
    <property type="entry name" value="Caspase-like_dom_sf"/>
</dbReference>
<proteinExistence type="inferred from homology"/>
<evidence type="ECO:0000256" key="9">
    <source>
        <dbReference type="ARBA" id="ARBA00022801"/>
    </source>
</evidence>
<evidence type="ECO:0000256" key="14">
    <source>
        <dbReference type="ARBA" id="ARBA00066479"/>
    </source>
</evidence>
<dbReference type="GO" id="GO:0004197">
    <property type="term" value="F:cysteine-type endopeptidase activity"/>
    <property type="evidence" value="ECO:0007669"/>
    <property type="project" value="InterPro"/>
</dbReference>
<evidence type="ECO:0000256" key="2">
    <source>
        <dbReference type="ARBA" id="ARBA00004496"/>
    </source>
</evidence>
<protein>
    <recommendedName>
        <fullName evidence="15">Caspase-8</fullName>
        <ecNumber evidence="14">3.4.22.61</ecNumber>
    </recommendedName>
</protein>
<evidence type="ECO:0000256" key="4">
    <source>
        <dbReference type="ARBA" id="ARBA00022490"/>
    </source>
</evidence>
<dbReference type="EC" id="3.4.22.61" evidence="14"/>
<keyword evidence="7" id="KW-0053">Apoptosis</keyword>
<dbReference type="PROSITE" id="PS50168">
    <property type="entry name" value="DED"/>
    <property type="match status" value="2"/>
</dbReference>
<evidence type="ECO:0000256" key="12">
    <source>
        <dbReference type="ARBA" id="ARBA00023242"/>
    </source>
</evidence>
<dbReference type="PANTHER" id="PTHR48169">
    <property type="entry name" value="DED DOMAIN-CONTAINING PROTEIN"/>
    <property type="match status" value="1"/>
</dbReference>
<dbReference type="GO" id="GO:0005886">
    <property type="term" value="C:plasma membrane"/>
    <property type="evidence" value="ECO:0007669"/>
    <property type="project" value="UniProtKB-ARBA"/>
</dbReference>
<evidence type="ECO:0000256" key="16">
    <source>
        <dbReference type="RuleBase" id="RU003971"/>
    </source>
</evidence>
<keyword evidence="12" id="KW-0539">Nucleus</keyword>
<evidence type="ECO:0000256" key="6">
    <source>
        <dbReference type="ARBA" id="ARBA00022670"/>
    </source>
</evidence>
<name>A0AAD1SQ24_PELCU</name>
<evidence type="ECO:0000313" key="21">
    <source>
        <dbReference type="Proteomes" id="UP001295444"/>
    </source>
</evidence>
<dbReference type="InterPro" id="IPR001309">
    <property type="entry name" value="Pept_C14_p20"/>
</dbReference>
<keyword evidence="11" id="KW-0865">Zymogen</keyword>
<dbReference type="GO" id="GO:0032991">
    <property type="term" value="C:protein-containing complex"/>
    <property type="evidence" value="ECO:0007669"/>
    <property type="project" value="UniProtKB-ARBA"/>
</dbReference>
<evidence type="ECO:0000313" key="20">
    <source>
        <dbReference type="EMBL" id="CAH2305989.1"/>
    </source>
</evidence>
<keyword evidence="4" id="KW-0963">Cytoplasm</keyword>
<dbReference type="SUPFAM" id="SSF52129">
    <property type="entry name" value="Caspase-like"/>
    <property type="match status" value="1"/>
</dbReference>
<sequence length="443" mass="50877">MGSQDELYVILQHLDKENDSLLIYLCKDLIPQSSTTTTDLFIKLQEIVPLKEDVTCILHELLYYIKRLDLLEKLGITKEEVELEISNPRRTHISPFRLLLMKLSEEVTTDELKKIKISLSEDISKCRIDKARSMLDIFTELEKKAMLQEDKLDKLKEIFTKINPNLLEEIRTYEERNKGMKCVYIIRHPSEQMYEMKNSPHGVCIIINNYNFEIARENYGFKNMKDRKGTEKDEESLRSVFSELGFKIILHKDLTGNGIRQTIQDHSEQTYENTDCFICCILSHGNKGVLHGTDGQSVAICDLTSCFKRSKCPSIAGKPKVFFIQACQGDKYQKQVQVGTDVFNDSSQCDVSKTELIPNEPDFLLGMATTHDHVSFRHTEGSYYIQSLCRQLKMSFPRGEDIQSILIRVNNEVSKEKAPQMPQPCTTLCKQLILCPAANHPAC</sequence>
<dbReference type="AlphaFoldDB" id="A0AAD1SQ24"/>
<dbReference type="FunFam" id="3.40.50.1460:FF:000008">
    <property type="entry name" value="caspase-8 isoform X1"/>
    <property type="match status" value="1"/>
</dbReference>
<evidence type="ECO:0000256" key="5">
    <source>
        <dbReference type="ARBA" id="ARBA00022553"/>
    </source>
</evidence>
<feature type="domain" description="Caspase family p20" evidence="19">
    <location>
        <begin position="200"/>
        <end position="331"/>
    </location>
</feature>
<keyword evidence="5" id="KW-0597">Phosphoprotein</keyword>
<dbReference type="SMART" id="SM00031">
    <property type="entry name" value="DED"/>
    <property type="match status" value="2"/>
</dbReference>
<dbReference type="CDD" id="cd00032">
    <property type="entry name" value="CASc"/>
    <property type="match status" value="1"/>
</dbReference>
<dbReference type="InterPro" id="IPR002138">
    <property type="entry name" value="Pept_C14_p10"/>
</dbReference>
<dbReference type="InterPro" id="IPR011029">
    <property type="entry name" value="DEATH-like_dom_sf"/>
</dbReference>
<accession>A0AAD1SQ24</accession>
<dbReference type="Proteomes" id="UP001295444">
    <property type="component" value="Chromosome 07"/>
</dbReference>
<feature type="domain" description="Caspase family p10" evidence="18">
    <location>
        <begin position="357"/>
        <end position="436"/>
    </location>
</feature>
<comment type="catalytic activity">
    <reaction evidence="13">
        <text>Strict requirement for Asp at position P1 and has a preferred cleavage sequence of (Leu/Asp/Val)-Glu-Thr-Asp-|-(Gly/Ser/Ala).</text>
        <dbReference type="EC" id="3.4.22.61"/>
    </reaction>
</comment>
<dbReference type="Pfam" id="PF01335">
    <property type="entry name" value="DED"/>
    <property type="match status" value="2"/>
</dbReference>
<dbReference type="InterPro" id="IPR001875">
    <property type="entry name" value="DED_dom"/>
</dbReference>
<dbReference type="GO" id="GO:0005737">
    <property type="term" value="C:cytoplasm"/>
    <property type="evidence" value="ECO:0007669"/>
    <property type="project" value="UniProtKB-SubCell"/>
</dbReference>
<dbReference type="SMART" id="SM00115">
    <property type="entry name" value="CASc"/>
    <property type="match status" value="1"/>
</dbReference>
<dbReference type="PROSITE" id="PS50207">
    <property type="entry name" value="CASPASE_P10"/>
    <property type="match status" value="1"/>
</dbReference>
<dbReference type="InterPro" id="IPR015917">
    <property type="entry name" value="Pept_C14A"/>
</dbReference>
<dbReference type="PRINTS" id="PR00376">
    <property type="entry name" value="IL1BCENZYME"/>
</dbReference>
<keyword evidence="6" id="KW-0645">Protease</keyword>
<evidence type="ECO:0000256" key="7">
    <source>
        <dbReference type="ARBA" id="ARBA00022703"/>
    </source>
</evidence>
<feature type="domain" description="DED" evidence="17">
    <location>
        <begin position="2"/>
        <end position="76"/>
    </location>
</feature>
<evidence type="ECO:0000256" key="8">
    <source>
        <dbReference type="ARBA" id="ARBA00022737"/>
    </source>
</evidence>
<evidence type="ECO:0000259" key="19">
    <source>
        <dbReference type="PROSITE" id="PS50208"/>
    </source>
</evidence>
<dbReference type="Pfam" id="PF00656">
    <property type="entry name" value="Peptidase_C14"/>
    <property type="match status" value="1"/>
</dbReference>
<dbReference type="GO" id="GO:0006508">
    <property type="term" value="P:proteolysis"/>
    <property type="evidence" value="ECO:0007669"/>
    <property type="project" value="UniProtKB-KW"/>
</dbReference>
<dbReference type="Gene3D" id="3.40.50.1460">
    <property type="match status" value="1"/>
</dbReference>
<dbReference type="PROSITE" id="PS01122">
    <property type="entry name" value="CASPASE_CYS"/>
    <property type="match status" value="1"/>
</dbReference>
<gene>
    <name evidence="20" type="ORF">PECUL_23A040343</name>
</gene>
<dbReference type="Gene3D" id="1.10.533.10">
    <property type="entry name" value="Death Domain, Fas"/>
    <property type="match status" value="2"/>
</dbReference>
<dbReference type="FunFam" id="1.10.533.10:FF:000016">
    <property type="entry name" value="CASP8 and FADD-like apoptosis regulator"/>
    <property type="match status" value="1"/>
</dbReference>
<evidence type="ECO:0000256" key="15">
    <source>
        <dbReference type="ARBA" id="ARBA00068172"/>
    </source>
</evidence>
<dbReference type="EMBL" id="OW240918">
    <property type="protein sequence ID" value="CAH2305989.1"/>
    <property type="molecule type" value="Genomic_DNA"/>
</dbReference>
<keyword evidence="9" id="KW-0378">Hydrolase</keyword>
<dbReference type="InterPro" id="IPR033139">
    <property type="entry name" value="Caspase_cys_AS"/>
</dbReference>